<gene>
    <name evidence="10" type="ORF">P170DRAFT_468148</name>
</gene>
<dbReference type="GO" id="GO:0005524">
    <property type="term" value="F:ATP binding"/>
    <property type="evidence" value="ECO:0007669"/>
    <property type="project" value="UniProtKB-KW"/>
</dbReference>
<sequence>MSSYHSVTLIGPHSRDESGYHPKLAQAVEPRELQRTLVAQIETRKDVVVIAPPGQGVTSGCILGILNAVLVHISNQDKPNAVVLVSTRELAIQCYAFIHSLATDTGLNAQPLIAQSPYPETERPSTDFNVVVGTPGRVLGGVQRGQLPLANIQYFLLDEAHNIANYTGASHHTFRILQSLPRSLPARIVTSTCALTRLMQRMTLRSRDPDKNIHVWALENKDVSIIKVVMNVNETRLDALFRYIGTVPSGKKIVIVAKTFLLADNINAFLSLRLRGRSILKMNQKEGTDSRESTMNAFYTQTADIVITCRLILAGIFIDIDPLVVFFELPRDWSTYIAGRKRPDSCHGEMAMIHNPRDPEDQARLNQIEQDIAKFSKFDKSVLDNRTSPERSSINSMHPPTRKLILRWAVPAVSAKRIMADLAAYQPVQATVSPRAKTSDPPTCTAFVHFQTIPRATRCLDECDGTMICGHLVQMGYAAEKADGRDYLNEGRGREYGRGRGDGRRGHGYGRGGRGDGRRGRGYRGRGR</sequence>
<evidence type="ECO:0000256" key="4">
    <source>
        <dbReference type="ARBA" id="ARBA00022806"/>
    </source>
</evidence>
<dbReference type="Gene3D" id="3.40.50.300">
    <property type="entry name" value="P-loop containing nucleotide triphosphate hydrolases"/>
    <property type="match status" value="2"/>
</dbReference>
<dbReference type="VEuPathDB" id="FungiDB:P170DRAFT_468148"/>
<keyword evidence="2" id="KW-0547">Nucleotide-binding</keyword>
<evidence type="ECO:0000313" key="11">
    <source>
        <dbReference type="Proteomes" id="UP000234275"/>
    </source>
</evidence>
<dbReference type="GO" id="GO:0003724">
    <property type="term" value="F:RNA helicase activity"/>
    <property type="evidence" value="ECO:0007669"/>
    <property type="project" value="UniProtKB-EC"/>
</dbReference>
<dbReference type="AlphaFoldDB" id="A0A2I2FV03"/>
<dbReference type="InterPro" id="IPR035979">
    <property type="entry name" value="RBD_domain_sf"/>
</dbReference>
<evidence type="ECO:0000256" key="1">
    <source>
        <dbReference type="ARBA" id="ARBA00012552"/>
    </source>
</evidence>
<reference evidence="10 11" key="1">
    <citation type="submission" date="2016-12" db="EMBL/GenBank/DDBJ databases">
        <title>The genomes of Aspergillus section Nigri reveals drivers in fungal speciation.</title>
        <authorList>
            <consortium name="DOE Joint Genome Institute"/>
            <person name="Vesth T.C."/>
            <person name="Nybo J."/>
            <person name="Theobald S."/>
            <person name="Brandl J."/>
            <person name="Frisvad J.C."/>
            <person name="Nielsen K.F."/>
            <person name="Lyhne E.K."/>
            <person name="Kogle M.E."/>
            <person name="Kuo A."/>
            <person name="Riley R."/>
            <person name="Clum A."/>
            <person name="Nolan M."/>
            <person name="Lipzen A."/>
            <person name="Salamov A."/>
            <person name="Henrissat B."/>
            <person name="Wiebenga A."/>
            <person name="De Vries R.P."/>
            <person name="Grigoriev I.V."/>
            <person name="Mortensen U.H."/>
            <person name="Andersen M.R."/>
            <person name="Baker S.E."/>
        </authorList>
    </citation>
    <scope>NUCLEOTIDE SEQUENCE [LARGE SCALE GENOMIC DNA]</scope>
    <source>
        <strain evidence="10 11">IBT 23096</strain>
    </source>
</reference>
<name>A0A2I2FV03_9EURO</name>
<protein>
    <recommendedName>
        <fullName evidence="1">RNA helicase</fullName>
        <ecNumber evidence="1">3.6.4.13</ecNumber>
    </recommendedName>
</protein>
<keyword evidence="6" id="KW-0694">RNA-binding</keyword>
<dbReference type="InterPro" id="IPR050079">
    <property type="entry name" value="DEAD_box_RNA_helicase"/>
</dbReference>
<dbReference type="InterPro" id="IPR027417">
    <property type="entry name" value="P-loop_NTPase"/>
</dbReference>
<dbReference type="STRING" id="1392250.A0A2I2FV03"/>
<feature type="region of interest" description="Disordered" evidence="8">
    <location>
        <begin position="1"/>
        <end position="22"/>
    </location>
</feature>
<dbReference type="SMART" id="SM00487">
    <property type="entry name" value="DEXDc"/>
    <property type="match status" value="1"/>
</dbReference>
<evidence type="ECO:0000259" key="9">
    <source>
        <dbReference type="PROSITE" id="PS51192"/>
    </source>
</evidence>
<feature type="compositionally biased region" description="Basic and acidic residues" evidence="8">
    <location>
        <begin position="488"/>
        <end position="505"/>
    </location>
</feature>
<dbReference type="GeneID" id="36560234"/>
<proteinExistence type="predicted"/>
<dbReference type="GO" id="GO:0005829">
    <property type="term" value="C:cytosol"/>
    <property type="evidence" value="ECO:0007669"/>
    <property type="project" value="TreeGrafter"/>
</dbReference>
<dbReference type="InterPro" id="IPR014001">
    <property type="entry name" value="Helicase_ATP-bd"/>
</dbReference>
<dbReference type="InterPro" id="IPR011545">
    <property type="entry name" value="DEAD/DEAH_box_helicase_dom"/>
</dbReference>
<dbReference type="Pfam" id="PF00270">
    <property type="entry name" value="DEAD"/>
    <property type="match status" value="1"/>
</dbReference>
<dbReference type="OrthoDB" id="4444689at2759"/>
<dbReference type="PANTHER" id="PTHR47959:SF1">
    <property type="entry name" value="ATP-DEPENDENT RNA HELICASE DBPA"/>
    <property type="match status" value="1"/>
</dbReference>
<accession>A0A2I2FV03</accession>
<dbReference type="PANTHER" id="PTHR47959">
    <property type="entry name" value="ATP-DEPENDENT RNA HELICASE RHLE-RELATED"/>
    <property type="match status" value="1"/>
</dbReference>
<keyword evidence="4" id="KW-0347">Helicase</keyword>
<evidence type="ECO:0000256" key="8">
    <source>
        <dbReference type="SAM" id="MobiDB-lite"/>
    </source>
</evidence>
<keyword evidence="3 10" id="KW-0378">Hydrolase</keyword>
<dbReference type="SUPFAM" id="SSF52540">
    <property type="entry name" value="P-loop containing nucleoside triphosphate hydrolases"/>
    <property type="match status" value="2"/>
</dbReference>
<dbReference type="Gene3D" id="3.30.70.330">
    <property type="match status" value="1"/>
</dbReference>
<dbReference type="PROSITE" id="PS51192">
    <property type="entry name" value="HELICASE_ATP_BIND_1"/>
    <property type="match status" value="1"/>
</dbReference>
<evidence type="ECO:0000256" key="5">
    <source>
        <dbReference type="ARBA" id="ARBA00022840"/>
    </source>
</evidence>
<dbReference type="SUPFAM" id="SSF54928">
    <property type="entry name" value="RNA-binding domain, RBD"/>
    <property type="match status" value="1"/>
</dbReference>
<comment type="caution">
    <text evidence="10">The sequence shown here is derived from an EMBL/GenBank/DDBJ whole genome shotgun (WGS) entry which is preliminary data.</text>
</comment>
<dbReference type="GO" id="GO:0003723">
    <property type="term" value="F:RNA binding"/>
    <property type="evidence" value="ECO:0007669"/>
    <property type="project" value="UniProtKB-KW"/>
</dbReference>
<dbReference type="GO" id="GO:0016787">
    <property type="term" value="F:hydrolase activity"/>
    <property type="evidence" value="ECO:0007669"/>
    <property type="project" value="UniProtKB-KW"/>
</dbReference>
<evidence type="ECO:0000256" key="7">
    <source>
        <dbReference type="ARBA" id="ARBA00047984"/>
    </source>
</evidence>
<organism evidence="10 11">
    <name type="scientific">Aspergillus steynii IBT 23096</name>
    <dbReference type="NCBI Taxonomy" id="1392250"/>
    <lineage>
        <taxon>Eukaryota</taxon>
        <taxon>Fungi</taxon>
        <taxon>Dikarya</taxon>
        <taxon>Ascomycota</taxon>
        <taxon>Pezizomycotina</taxon>
        <taxon>Eurotiomycetes</taxon>
        <taxon>Eurotiomycetidae</taxon>
        <taxon>Eurotiales</taxon>
        <taxon>Aspergillaceae</taxon>
        <taxon>Aspergillus</taxon>
        <taxon>Aspergillus subgen. Circumdati</taxon>
    </lineage>
</organism>
<evidence type="ECO:0000313" key="10">
    <source>
        <dbReference type="EMBL" id="PLB44475.1"/>
    </source>
</evidence>
<dbReference type="Proteomes" id="UP000234275">
    <property type="component" value="Unassembled WGS sequence"/>
</dbReference>
<evidence type="ECO:0000256" key="3">
    <source>
        <dbReference type="ARBA" id="ARBA00022801"/>
    </source>
</evidence>
<keyword evidence="11" id="KW-1185">Reference proteome</keyword>
<keyword evidence="5" id="KW-0067">ATP-binding</keyword>
<dbReference type="EMBL" id="MSFO01000009">
    <property type="protein sequence ID" value="PLB44475.1"/>
    <property type="molecule type" value="Genomic_DNA"/>
</dbReference>
<evidence type="ECO:0000256" key="6">
    <source>
        <dbReference type="ARBA" id="ARBA00022884"/>
    </source>
</evidence>
<dbReference type="EC" id="3.6.4.13" evidence="1"/>
<comment type="catalytic activity">
    <reaction evidence="7">
        <text>ATP + H2O = ADP + phosphate + H(+)</text>
        <dbReference type="Rhea" id="RHEA:13065"/>
        <dbReference type="ChEBI" id="CHEBI:15377"/>
        <dbReference type="ChEBI" id="CHEBI:15378"/>
        <dbReference type="ChEBI" id="CHEBI:30616"/>
        <dbReference type="ChEBI" id="CHEBI:43474"/>
        <dbReference type="ChEBI" id="CHEBI:456216"/>
        <dbReference type="EC" id="3.6.4.13"/>
    </reaction>
</comment>
<evidence type="ECO:0000256" key="2">
    <source>
        <dbReference type="ARBA" id="ARBA00022741"/>
    </source>
</evidence>
<dbReference type="RefSeq" id="XP_024699777.1">
    <property type="nucleotide sequence ID" value="XM_024852536.1"/>
</dbReference>
<feature type="region of interest" description="Disordered" evidence="8">
    <location>
        <begin position="488"/>
        <end position="528"/>
    </location>
</feature>
<dbReference type="InterPro" id="IPR012677">
    <property type="entry name" value="Nucleotide-bd_a/b_plait_sf"/>
</dbReference>
<feature type="domain" description="Helicase ATP-binding" evidence="9">
    <location>
        <begin position="38"/>
        <end position="212"/>
    </location>
</feature>